<dbReference type="PANTHER" id="PTHR21272:SF3">
    <property type="entry name" value="CATABOLIC 3-DEHYDROQUINASE"/>
    <property type="match status" value="1"/>
</dbReference>
<comment type="pathway">
    <text evidence="2">Metabolic intermediate biosynthesis; chorismate biosynthesis; chorismate from D-erythrose 4-phosphate and phosphoenolpyruvate: step 3/7.</text>
</comment>
<dbReference type="InterPro" id="IPR018509">
    <property type="entry name" value="DHquinase_II_CS"/>
</dbReference>
<evidence type="ECO:0000256" key="1">
    <source>
        <dbReference type="ARBA" id="ARBA00001864"/>
    </source>
</evidence>
<comment type="caution">
    <text evidence="8">The sequence shown here is derived from an EMBL/GenBank/DDBJ whole genome shotgun (WGS) entry which is preliminary data.</text>
</comment>
<evidence type="ECO:0000313" key="9">
    <source>
        <dbReference type="Proteomes" id="UP000284824"/>
    </source>
</evidence>
<dbReference type="GO" id="GO:0009423">
    <property type="term" value="P:chorismate biosynthetic process"/>
    <property type="evidence" value="ECO:0007669"/>
    <property type="project" value="UniProtKB-UniPathway"/>
</dbReference>
<dbReference type="GO" id="GO:0009073">
    <property type="term" value="P:aromatic amino acid family biosynthetic process"/>
    <property type="evidence" value="ECO:0007669"/>
    <property type="project" value="UniProtKB-KW"/>
</dbReference>
<evidence type="ECO:0000256" key="3">
    <source>
        <dbReference type="ARBA" id="ARBA00011037"/>
    </source>
</evidence>
<dbReference type="GO" id="GO:0019631">
    <property type="term" value="P:quinate catabolic process"/>
    <property type="evidence" value="ECO:0007669"/>
    <property type="project" value="TreeGrafter"/>
</dbReference>
<dbReference type="PROSITE" id="PS01029">
    <property type="entry name" value="DEHYDROQUINASE_II"/>
    <property type="match status" value="1"/>
</dbReference>
<gene>
    <name evidence="8" type="ORF">EDD27_4019</name>
</gene>
<keyword evidence="7" id="KW-0456">Lyase</keyword>
<dbReference type="EMBL" id="SAUN01000001">
    <property type="protein sequence ID" value="RVX41479.1"/>
    <property type="molecule type" value="Genomic_DNA"/>
</dbReference>
<evidence type="ECO:0000256" key="6">
    <source>
        <dbReference type="ARBA" id="ARBA00023141"/>
    </source>
</evidence>
<keyword evidence="6" id="KW-0057">Aromatic amino acid biosynthesis</keyword>
<dbReference type="EC" id="4.2.1.10" evidence="5"/>
<comment type="subunit">
    <text evidence="4">Homododecamer.</text>
</comment>
<dbReference type="Proteomes" id="UP000284824">
    <property type="component" value="Unassembled WGS sequence"/>
</dbReference>
<organism evidence="8 9">
    <name type="scientific">Nonomuraea polychroma</name>
    <dbReference type="NCBI Taxonomy" id="46176"/>
    <lineage>
        <taxon>Bacteria</taxon>
        <taxon>Bacillati</taxon>
        <taxon>Actinomycetota</taxon>
        <taxon>Actinomycetes</taxon>
        <taxon>Streptosporangiales</taxon>
        <taxon>Streptosporangiaceae</taxon>
        <taxon>Nonomuraea</taxon>
    </lineage>
</organism>
<evidence type="ECO:0000256" key="7">
    <source>
        <dbReference type="ARBA" id="ARBA00023239"/>
    </source>
</evidence>
<dbReference type="SUPFAM" id="SSF52304">
    <property type="entry name" value="Type II 3-dehydroquinate dehydratase"/>
    <property type="match status" value="1"/>
</dbReference>
<dbReference type="InterPro" id="IPR036441">
    <property type="entry name" value="DHquinase_II_sf"/>
</dbReference>
<evidence type="ECO:0000313" key="8">
    <source>
        <dbReference type="EMBL" id="RVX41479.1"/>
    </source>
</evidence>
<dbReference type="Gene3D" id="3.40.50.9100">
    <property type="entry name" value="Dehydroquinase, class II"/>
    <property type="match status" value="1"/>
</dbReference>
<name>A0A438M6Y8_9ACTN</name>
<comment type="similarity">
    <text evidence="3">Belongs to the type-II 3-dehydroquinase family.</text>
</comment>
<proteinExistence type="inferred from homology"/>
<dbReference type="AlphaFoldDB" id="A0A438M6Y8"/>
<protein>
    <recommendedName>
        <fullName evidence="5">3-dehydroquinate dehydratase</fullName>
        <ecNumber evidence="5">4.2.1.10</ecNumber>
    </recommendedName>
</protein>
<accession>A0A438M6Y8</accession>
<evidence type="ECO:0000256" key="5">
    <source>
        <dbReference type="ARBA" id="ARBA00012060"/>
    </source>
</evidence>
<dbReference type="Pfam" id="PF01220">
    <property type="entry name" value="DHquinase_II"/>
    <property type="match status" value="1"/>
</dbReference>
<dbReference type="RefSeq" id="WP_206641525.1">
    <property type="nucleotide sequence ID" value="NZ_SAUN01000001.1"/>
</dbReference>
<evidence type="ECO:0000256" key="4">
    <source>
        <dbReference type="ARBA" id="ARBA00011193"/>
    </source>
</evidence>
<keyword evidence="6" id="KW-0028">Amino-acid biosynthesis</keyword>
<reference evidence="8 9" key="1">
    <citation type="submission" date="2019-01" db="EMBL/GenBank/DDBJ databases">
        <title>Sequencing the genomes of 1000 actinobacteria strains.</title>
        <authorList>
            <person name="Klenk H.-P."/>
        </authorList>
    </citation>
    <scope>NUCLEOTIDE SEQUENCE [LARGE SCALE GENOMIC DNA]</scope>
    <source>
        <strain evidence="8 9">DSM 43925</strain>
    </source>
</reference>
<dbReference type="InterPro" id="IPR001874">
    <property type="entry name" value="DHquinase_II"/>
</dbReference>
<evidence type="ECO:0000256" key="2">
    <source>
        <dbReference type="ARBA" id="ARBA00004902"/>
    </source>
</evidence>
<keyword evidence="9" id="KW-1185">Reference proteome</keyword>
<dbReference type="GO" id="GO:0003855">
    <property type="term" value="F:3-dehydroquinate dehydratase activity"/>
    <property type="evidence" value="ECO:0007669"/>
    <property type="project" value="UniProtKB-EC"/>
</dbReference>
<comment type="catalytic activity">
    <reaction evidence="1">
        <text>3-dehydroquinate = 3-dehydroshikimate + H2O</text>
        <dbReference type="Rhea" id="RHEA:21096"/>
        <dbReference type="ChEBI" id="CHEBI:15377"/>
        <dbReference type="ChEBI" id="CHEBI:16630"/>
        <dbReference type="ChEBI" id="CHEBI:32364"/>
        <dbReference type="EC" id="4.2.1.10"/>
    </reaction>
</comment>
<dbReference type="PANTHER" id="PTHR21272">
    <property type="entry name" value="CATABOLIC 3-DEHYDROQUINASE"/>
    <property type="match status" value="1"/>
</dbReference>
<sequence>MSTVLALNGPNLDLLGRREPHLYGAATLADVEALCRDTAAGCGPQVDCRQSNHDADVVICGAGAHGCALALKHLSHLLEREQ</sequence>
<dbReference type="UniPathway" id="UPA00053">
    <property type="reaction ID" value="UER00086"/>
</dbReference>